<comment type="caution">
    <text evidence="1">The sequence shown here is derived from an EMBL/GenBank/DDBJ whole genome shotgun (WGS) entry which is preliminary data.</text>
</comment>
<dbReference type="Proteomes" id="UP000196355">
    <property type="component" value="Unassembled WGS sequence"/>
</dbReference>
<dbReference type="EMBL" id="MVAG01000193">
    <property type="protein sequence ID" value="OVE53984.1"/>
    <property type="molecule type" value="Genomic_DNA"/>
</dbReference>
<proteinExistence type="predicted"/>
<reference evidence="2" key="1">
    <citation type="submission" date="2017-02" db="EMBL/GenBank/DDBJ databases">
        <authorList>
            <person name="Tetz G."/>
            <person name="Tetz V."/>
        </authorList>
    </citation>
    <scope>NUCLEOTIDE SEQUENCE [LARGE SCALE GENOMIC DNA]</scope>
    <source>
        <strain evidence="2">VT16-26</strain>
    </source>
</reference>
<organism evidence="1 2">
    <name type="scientific">Chryseobacterium mucoviscidosis</name>
    <dbReference type="NCBI Taxonomy" id="1945581"/>
    <lineage>
        <taxon>Bacteria</taxon>
        <taxon>Pseudomonadati</taxon>
        <taxon>Bacteroidota</taxon>
        <taxon>Flavobacteriia</taxon>
        <taxon>Flavobacteriales</taxon>
        <taxon>Weeksellaceae</taxon>
        <taxon>Chryseobacterium group</taxon>
        <taxon>Chryseobacterium</taxon>
    </lineage>
</organism>
<evidence type="ECO:0000313" key="1">
    <source>
        <dbReference type="EMBL" id="OVE53984.1"/>
    </source>
</evidence>
<protein>
    <submittedName>
        <fullName evidence="1">Uncharacterized protein</fullName>
    </submittedName>
</protein>
<accession>A0A202BR90</accession>
<keyword evidence="2" id="KW-1185">Reference proteome</keyword>
<name>A0A202BR90_9FLAO</name>
<gene>
    <name evidence="1" type="ORF">B0E34_20365</name>
</gene>
<dbReference type="RefSeq" id="WP_087712397.1">
    <property type="nucleotide sequence ID" value="NZ_MVAG01000193.1"/>
</dbReference>
<evidence type="ECO:0000313" key="2">
    <source>
        <dbReference type="Proteomes" id="UP000196355"/>
    </source>
</evidence>
<sequence>MTNNTQNISEKYKSLRIERVNSWKPRLENDNYDFLFPIEFYFLTRIREKLSNNKLKLFAPLKYPYELDKDYHIYISYLIESLDVLPLKMDLAFDFSWKGLEFYMGKAYELHKGQNCINASDLIKYSKSNYWFDVISNNQNIKNSVESFLELMPSQSYEYLAKRMLDNYSITNPKANPLYTRIAMSNGNLDIKLDNLLKDLYTKYGNLTNGEDTRKVGRIVFKLLNGENINLEDSLNSTQINTYFFDLKEKIDLVVNGLIYTYRNERFHGNTFSPFKSSKASLQTYSHAQYLFFWTYFLVNITKLYINNINISIQEVSENMSTNIESFKKLYGRHLKK</sequence>
<dbReference type="AlphaFoldDB" id="A0A202BR90"/>